<reference evidence="2 3" key="1">
    <citation type="submission" date="2020-07" db="EMBL/GenBank/DDBJ databases">
        <title>non toxigenic Corynebacterium sp. nov from a clinical source.</title>
        <authorList>
            <person name="Bernier A.-M."/>
            <person name="Bernard K."/>
        </authorList>
    </citation>
    <scope>NUCLEOTIDE SEQUENCE [LARGE SCALE GENOMIC DNA]</scope>
    <source>
        <strain evidence="3">NML 93-0612</strain>
    </source>
</reference>
<proteinExistence type="predicted"/>
<dbReference type="RefSeq" id="WP_182386841.1">
    <property type="nucleotide sequence ID" value="NZ_CP059833.1"/>
</dbReference>
<dbReference type="Proteomes" id="UP000515570">
    <property type="component" value="Chromosome"/>
</dbReference>
<organism evidence="2 3">
    <name type="scientific">Corynebacterium hindlerae</name>
    <dbReference type="NCBI Taxonomy" id="699041"/>
    <lineage>
        <taxon>Bacteria</taxon>
        <taxon>Bacillati</taxon>
        <taxon>Actinomycetota</taxon>
        <taxon>Actinomycetes</taxon>
        <taxon>Mycobacteriales</taxon>
        <taxon>Corynebacteriaceae</taxon>
        <taxon>Corynebacterium</taxon>
    </lineage>
</organism>
<accession>A0A7G5FHD5</accession>
<protein>
    <submittedName>
        <fullName evidence="2">Uncharacterized protein</fullName>
    </submittedName>
</protein>
<gene>
    <name evidence="2" type="ORF">HW450_04725</name>
</gene>
<feature type="coiled-coil region" evidence="1">
    <location>
        <begin position="9"/>
        <end position="43"/>
    </location>
</feature>
<keyword evidence="3" id="KW-1185">Reference proteome</keyword>
<dbReference type="AlphaFoldDB" id="A0A7G5FHD5"/>
<evidence type="ECO:0000313" key="3">
    <source>
        <dbReference type="Proteomes" id="UP000515570"/>
    </source>
</evidence>
<dbReference type="EMBL" id="CP059833">
    <property type="protein sequence ID" value="QMV86026.1"/>
    <property type="molecule type" value="Genomic_DNA"/>
</dbReference>
<evidence type="ECO:0000256" key="1">
    <source>
        <dbReference type="SAM" id="Coils"/>
    </source>
</evidence>
<sequence length="48" mass="5779">MTKDDVAEIRRLEKLLSEEKKKVAKLEAEKAQQARQYEADRKKWADFR</sequence>
<evidence type="ECO:0000313" key="2">
    <source>
        <dbReference type="EMBL" id="QMV86026.1"/>
    </source>
</evidence>
<name>A0A7G5FHD5_9CORY</name>
<keyword evidence="1" id="KW-0175">Coiled coil</keyword>